<dbReference type="InterPro" id="IPR029063">
    <property type="entry name" value="SAM-dependent_MTases_sf"/>
</dbReference>
<dbReference type="GO" id="GO:0032259">
    <property type="term" value="P:methylation"/>
    <property type="evidence" value="ECO:0007669"/>
    <property type="project" value="UniProtKB-KW"/>
</dbReference>
<comment type="caution">
    <text evidence="2">The sequence shown here is derived from an EMBL/GenBank/DDBJ whole genome shotgun (WGS) entry which is preliminary data.</text>
</comment>
<dbReference type="EMBL" id="BAND01000032">
    <property type="protein sequence ID" value="GAJ28641.1"/>
    <property type="molecule type" value="Genomic_DNA"/>
</dbReference>
<dbReference type="Pfam" id="PF13649">
    <property type="entry name" value="Methyltransf_25"/>
    <property type="match status" value="1"/>
</dbReference>
<dbReference type="CDD" id="cd02440">
    <property type="entry name" value="AdoMet_MTases"/>
    <property type="match status" value="1"/>
</dbReference>
<dbReference type="SUPFAM" id="SSF53335">
    <property type="entry name" value="S-adenosyl-L-methionine-dependent methyltransferases"/>
    <property type="match status" value="1"/>
</dbReference>
<evidence type="ECO:0000313" key="2">
    <source>
        <dbReference type="EMBL" id="GAJ28641.1"/>
    </source>
</evidence>
<evidence type="ECO:0000259" key="1">
    <source>
        <dbReference type="Pfam" id="PF13649"/>
    </source>
</evidence>
<keyword evidence="2" id="KW-0808">Transferase</keyword>
<reference evidence="3" key="1">
    <citation type="journal article" date="2014" name="FEMS Microbiol. Lett.">
        <title>Draft Genomic DNA Sequence of the Facultatively Methylotrophic Bacterium Acidomonas methanolica type strain MB58.</title>
        <authorList>
            <person name="Higashiura N."/>
            <person name="Hadano H."/>
            <person name="Hirakawa H."/>
            <person name="Matsutani M."/>
            <person name="Takabe S."/>
            <person name="Matsushita K."/>
            <person name="Azuma Y."/>
        </authorList>
    </citation>
    <scope>NUCLEOTIDE SEQUENCE [LARGE SCALE GENOMIC DNA]</scope>
    <source>
        <strain evidence="3">MB58</strain>
    </source>
</reference>
<organism evidence="2 3">
    <name type="scientific">Acidomonas methanolica NBRC 104435</name>
    <dbReference type="NCBI Taxonomy" id="1231351"/>
    <lineage>
        <taxon>Bacteria</taxon>
        <taxon>Pseudomonadati</taxon>
        <taxon>Pseudomonadota</taxon>
        <taxon>Alphaproteobacteria</taxon>
        <taxon>Acetobacterales</taxon>
        <taxon>Acetobacteraceae</taxon>
        <taxon>Acidomonas</taxon>
    </lineage>
</organism>
<protein>
    <submittedName>
        <fullName evidence="2">Phosphatidylethanolamine N-methyltransferase</fullName>
    </submittedName>
</protein>
<keyword evidence="2" id="KW-0489">Methyltransferase</keyword>
<evidence type="ECO:0000313" key="3">
    <source>
        <dbReference type="Proteomes" id="UP000019760"/>
    </source>
</evidence>
<sequence length="240" mass="26019">MSQALRKSARHGDLARDAVENESRFGLLSRWMKNPLRTGSVVPSSPALCARLVRQTRRAPDEAVIELGAGTGPVSRALLAAGVPPEKLFVVEIVPGMAAQLRRSFPGVNVIEGDARDLPTLIPRQWHGRIGDVICGIPLVLLRKSEQRRFIDAIEAVAPGRGFLHYSYCVTSPLPAKAHDLSKAREAWTPLNFPPASVWRYMPASSSPLPHAVNLGPVCVCKGQPVHEFQGRSLSGGKFA</sequence>
<reference evidence="2 3" key="2">
    <citation type="journal article" date="2014" name="FEMS Microbiol. Lett.">
        <title>Draft genomic DNA sequence of the facultatively methylotrophic bacterium Acidomonas methanolica type strain MB58.</title>
        <authorList>
            <person name="Higashiura N."/>
            <person name="Hadano H."/>
            <person name="Hirakawa H."/>
            <person name="Matsutani M."/>
            <person name="Takabe S."/>
            <person name="Matsushita K."/>
            <person name="Azuma Y."/>
        </authorList>
    </citation>
    <scope>NUCLEOTIDE SEQUENCE [LARGE SCALE GENOMIC DNA]</scope>
    <source>
        <strain evidence="2 3">MB58</strain>
    </source>
</reference>
<accession>A0A023D4B2</accession>
<dbReference type="InterPro" id="IPR041698">
    <property type="entry name" value="Methyltransf_25"/>
</dbReference>
<dbReference type="AlphaFoldDB" id="A0A023D4B2"/>
<dbReference type="Gene3D" id="3.40.50.150">
    <property type="entry name" value="Vaccinia Virus protein VP39"/>
    <property type="match status" value="1"/>
</dbReference>
<proteinExistence type="predicted"/>
<dbReference type="GO" id="GO:0008168">
    <property type="term" value="F:methyltransferase activity"/>
    <property type="evidence" value="ECO:0007669"/>
    <property type="project" value="UniProtKB-KW"/>
</dbReference>
<keyword evidence="3" id="KW-1185">Reference proteome</keyword>
<gene>
    <name evidence="2" type="ORF">Amme_032_019</name>
</gene>
<feature type="domain" description="Methyltransferase" evidence="1">
    <location>
        <begin position="64"/>
        <end position="120"/>
    </location>
</feature>
<dbReference type="RefSeq" id="WP_158310319.1">
    <property type="nucleotide sequence ID" value="NZ_BAND01000032.1"/>
</dbReference>
<dbReference type="Proteomes" id="UP000019760">
    <property type="component" value="Unassembled WGS sequence"/>
</dbReference>
<name>A0A023D4B2_ACIMT</name>